<keyword evidence="1" id="KW-0645">Protease</keyword>
<dbReference type="AlphaFoldDB" id="A0A942T9E8"/>
<dbReference type="PANTHER" id="PTHR43343:SF3">
    <property type="entry name" value="PROTEASE DO-LIKE 8, CHLOROPLASTIC"/>
    <property type="match status" value="1"/>
</dbReference>
<protein>
    <submittedName>
        <fullName evidence="5">Trypsin-like peptidase domain-containing protein</fullName>
    </submittedName>
</protein>
<dbReference type="EMBL" id="JAGYPE010000008">
    <property type="protein sequence ID" value="MBS4187607.1"/>
    <property type="molecule type" value="Genomic_DNA"/>
</dbReference>
<feature type="domain" description="PDZ" evidence="4">
    <location>
        <begin position="272"/>
        <end position="316"/>
    </location>
</feature>
<sequence length="343" mass="33909">MVAAVVVVAGIGAGAAWFAAGSSGGRSGSGGDRDPVCDAAEVARRVLPTVVTIEVSSASGSGSGSGEVIDPSGIVLTNDHVIAGGDDVTVRFDDGAETGAEVVGRDPRTDLAVLRVDVERRLPALEWGDSDDLVVGEPVVALGAPLGLSGSVTTGVVSALGRSVPVPLADGTGSTVLAGAIQTDASINPGNSGGALVDCDGRLVGVNTAIATVPSADGSTSGSIGIGFAVPATVARPVAEALRTEGSVAHPSTGIETLPVVVRRADGTRSPGLLVTTVTDDGPAARAGVREGDVIVDVGGVDTLHPDTLAFLEATGAPGDRIRITVLRDGSEHDRTVTLRATQ</sequence>
<gene>
    <name evidence="5" type="ORF">KHB02_40230</name>
</gene>
<dbReference type="PROSITE" id="PS50106">
    <property type="entry name" value="PDZ"/>
    <property type="match status" value="1"/>
</dbReference>
<evidence type="ECO:0000313" key="5">
    <source>
        <dbReference type="EMBL" id="MBS4187607.1"/>
    </source>
</evidence>
<dbReference type="PANTHER" id="PTHR43343">
    <property type="entry name" value="PEPTIDASE S12"/>
    <property type="match status" value="1"/>
</dbReference>
<dbReference type="GO" id="GO:0006508">
    <property type="term" value="P:proteolysis"/>
    <property type="evidence" value="ECO:0007669"/>
    <property type="project" value="UniProtKB-KW"/>
</dbReference>
<dbReference type="Pfam" id="PF13365">
    <property type="entry name" value="Trypsin_2"/>
    <property type="match status" value="1"/>
</dbReference>
<dbReference type="Gene3D" id="2.40.10.120">
    <property type="match status" value="1"/>
</dbReference>
<dbReference type="InterPro" id="IPR036034">
    <property type="entry name" value="PDZ_sf"/>
</dbReference>
<dbReference type="InterPro" id="IPR001478">
    <property type="entry name" value="PDZ"/>
</dbReference>
<keyword evidence="3" id="KW-0720">Serine protease</keyword>
<dbReference type="PRINTS" id="PR00834">
    <property type="entry name" value="PROTEASES2C"/>
</dbReference>
<dbReference type="SUPFAM" id="SSF50156">
    <property type="entry name" value="PDZ domain-like"/>
    <property type="match status" value="1"/>
</dbReference>
<accession>A0A942T9E8</accession>
<organism evidence="5">
    <name type="scientific">Neobacillus citreus</name>
    <dbReference type="NCBI Taxonomy" id="2833578"/>
    <lineage>
        <taxon>Bacteria</taxon>
        <taxon>Bacillati</taxon>
        <taxon>Bacillota</taxon>
        <taxon>Bacilli</taxon>
        <taxon>Bacillales</taxon>
        <taxon>Bacillaceae</taxon>
        <taxon>Neobacillus</taxon>
    </lineage>
</organism>
<evidence type="ECO:0000256" key="3">
    <source>
        <dbReference type="ARBA" id="ARBA00022825"/>
    </source>
</evidence>
<comment type="caution">
    <text evidence="5">The sequence shown here is derived from an EMBL/GenBank/DDBJ whole genome shotgun (WGS) entry which is preliminary data.</text>
</comment>
<dbReference type="SUPFAM" id="SSF50494">
    <property type="entry name" value="Trypsin-like serine proteases"/>
    <property type="match status" value="1"/>
</dbReference>
<evidence type="ECO:0000256" key="2">
    <source>
        <dbReference type="ARBA" id="ARBA00022801"/>
    </source>
</evidence>
<reference evidence="5" key="1">
    <citation type="submission" date="2021-05" db="EMBL/GenBank/DDBJ databases">
        <title>Novel Bacillus species.</title>
        <authorList>
            <person name="Liu G."/>
        </authorList>
    </citation>
    <scope>NUCLEOTIDE SEQUENCE</scope>
    <source>
        <strain evidence="5">FJAT-50051</strain>
    </source>
</reference>
<name>A0A942T9E8_9BACI</name>
<dbReference type="InterPro" id="IPR001940">
    <property type="entry name" value="Peptidase_S1C"/>
</dbReference>
<dbReference type="Gene3D" id="2.30.42.10">
    <property type="match status" value="1"/>
</dbReference>
<evidence type="ECO:0000256" key="1">
    <source>
        <dbReference type="ARBA" id="ARBA00022670"/>
    </source>
</evidence>
<proteinExistence type="predicted"/>
<dbReference type="InterPro" id="IPR051201">
    <property type="entry name" value="Chloro_Bact_Ser_Proteases"/>
</dbReference>
<keyword evidence="2" id="KW-0378">Hydrolase</keyword>
<dbReference type="Pfam" id="PF17820">
    <property type="entry name" value="PDZ_6"/>
    <property type="match status" value="1"/>
</dbReference>
<dbReference type="SMART" id="SM00228">
    <property type="entry name" value="PDZ"/>
    <property type="match status" value="1"/>
</dbReference>
<dbReference type="InterPro" id="IPR009003">
    <property type="entry name" value="Peptidase_S1_PA"/>
</dbReference>
<evidence type="ECO:0000259" key="4">
    <source>
        <dbReference type="PROSITE" id="PS50106"/>
    </source>
</evidence>
<dbReference type="InterPro" id="IPR041489">
    <property type="entry name" value="PDZ_6"/>
</dbReference>
<dbReference type="GO" id="GO:0004252">
    <property type="term" value="F:serine-type endopeptidase activity"/>
    <property type="evidence" value="ECO:0007669"/>
    <property type="project" value="InterPro"/>
</dbReference>